<dbReference type="SUPFAM" id="SSF50998">
    <property type="entry name" value="Quinoprotein alcohol dehydrogenase-like"/>
    <property type="match status" value="1"/>
</dbReference>
<evidence type="ECO:0000313" key="3">
    <source>
        <dbReference type="EMBL" id="UTW06688.1"/>
    </source>
</evidence>
<reference evidence="3" key="1">
    <citation type="submission" date="2021-04" db="EMBL/GenBank/DDBJ databases">
        <title>Oceanospirillales bacteria with DddD are important DMSP degraders in coastal seawater.</title>
        <authorList>
            <person name="Liu J."/>
        </authorList>
    </citation>
    <scope>NUCLEOTIDE SEQUENCE</scope>
    <source>
        <strain evidence="3">D13-4</strain>
    </source>
</reference>
<dbReference type="InterPro" id="IPR036465">
    <property type="entry name" value="vWFA_dom_sf"/>
</dbReference>
<keyword evidence="4" id="KW-1185">Reference proteome</keyword>
<feature type="signal peptide" evidence="2">
    <location>
        <begin position="1"/>
        <end position="29"/>
    </location>
</feature>
<dbReference type="InterPro" id="IPR015943">
    <property type="entry name" value="WD40/YVTN_repeat-like_dom_sf"/>
</dbReference>
<evidence type="ECO:0000313" key="4">
    <source>
        <dbReference type="Proteomes" id="UP001059672"/>
    </source>
</evidence>
<feature type="chain" id="PRO_5046132669" evidence="2">
    <location>
        <begin position="30"/>
        <end position="1577"/>
    </location>
</feature>
<keyword evidence="2" id="KW-0732">Signal</keyword>
<protein>
    <submittedName>
        <fullName evidence="3">Pilus assembly protein PilY</fullName>
    </submittedName>
</protein>
<evidence type="ECO:0000256" key="2">
    <source>
        <dbReference type="SAM" id="SignalP"/>
    </source>
</evidence>
<dbReference type="InterPro" id="IPR011047">
    <property type="entry name" value="Quinoprotein_ADH-like_sf"/>
</dbReference>
<accession>A0ABY5H309</accession>
<feature type="region of interest" description="Disordered" evidence="1">
    <location>
        <begin position="754"/>
        <end position="779"/>
    </location>
</feature>
<dbReference type="Gene3D" id="3.40.50.410">
    <property type="entry name" value="von Willebrand factor, type A domain"/>
    <property type="match status" value="2"/>
</dbReference>
<name>A0ABY5H309_9PSED</name>
<dbReference type="Proteomes" id="UP001059672">
    <property type="component" value="Chromosome"/>
</dbReference>
<sequence>MTKRAPALHRMALSAFASLLVLHSAVSFADDTEIFFGGAAISSDVRPNVLFVLDNSGSMAWSTTDQSVPNEPGEQSRMQVLKDSFSTIINQSGAINAGIMVLNPRSEYNDTRMVYPVTNIDSPLPGSVKQIAGNPQMLSSGDDATQWSNATTAVIDEPTLPIGKFEVSGSSTKSYTLARADAFLNKDNHSCLLDASLASSRPGGTPCVGINQSQLKLTDKNAGTALMYFSGLGIPASSTVNSATLTIYPVLSQINPLKPQVSVERSKNAMPPNDNTSITGRTFSAWRSLPDAAWNPLNPVTLDITQEVNGLRGLPHTNSAVENLVLQLLGNQDENHIICMKVGIGCTIDKLPVLRITSTSSSPSSRTRSAALRFQNVAIPQGATITSAYLNFVPVAANSDPLTLQVRAENTGSASTFSNTTNLSGRGKLPAVVTWNAPSWGPSNPPTHLQGPDVTSLVQGVVNLGNWCGNNSLAIHLEHLSGNGSRTAYSFDAAPSLQPTLTISYTGGTGGCLNPIIEATVSSPKNDAYEKRDGSMVLGDATLPVKRSRFAARFEDIPLTKGAKIMSVEAFLTPTKTESSPNISTVLRFENADNSLPFTSSNRNITNRSDTPNSTCLISSWVAGSPVICKSDELKQGLQAVVDRPGWAPGNAITLMSVQNADTNLEVKAYESNPAQALKLRIKLESGGLATSTYTVRQHLNDLVQAMDARNGTPLVPTYYDAAQYLRGERSGFTSPITSACQSTHLVLLTDGQANGSSSSSTGGIEGWTGTDCKDDASDSDEQCGRTLATWLAANDQSSISGDNFITTHTIGFALGAMAPNTKPQAFLNDLAANGKGKAHTAENASQLSAAFSQILQDVLKTDTTFVSPGATVNQFNRSSNKNEVYFALFKPSETDRWAGNLKRYALNSGTGDIILDADNVGAIDKSTGFFEPTARSFWSIGNDGNNTAQGGAAGRLPAHTSRKAYTYLGNSPITPASLTTGGNLLIDGNATITKEMLGAADATERTALINWIRGLNDDGSSRSVLGDPLHSAPRLVTYKCNNFTDTDLTRCASEEQSVLVGTNEGFVHAFDTKTGDEQMAFMPQELLTNIKKLKVNDRTGTPPGRPYGMDNTLALWVNDVNRNGVIYGGRDPSKSTPTLLPGSLNSGEFVYAYATMGRGGRNLYALDITDVNNPKMRWFITPSTFGFQRLGQTWSAPVVTKIKIGSTETPILIFAGGYDDNQDDISSLERLKKGNLLSPDTHGNALYVVNALTGALIWTGSSDKSLINLPIGAQHQELEKMRYSIPSSVRVIDIDRDGLADQFFVGDMGGQVWRFFINNGNGITDLIAPANTGGNTKENGVFASVIPPDTGSETTAQKEAKLRRFYNEPDIALLTVNAGKALVVNIGSGYRGHPLDIGAEDRFYSFRTPIIGSNTVHTTLTEADMYDATLNLIQEGTATQKAAAAAAFNKKTGGWYIRLERPGEKVLSEATTFAGQVFFNTYEPSSNSANNTCKAVQGTGRSYAVSLFDATPPQQRIVGSPDRADRSIILLTAGIPPKGTVLFPEGADKPPLCIGTECEELEVDISVGPTYWIDER</sequence>
<dbReference type="RefSeq" id="WP_255837251.1">
    <property type="nucleotide sequence ID" value="NZ_CP073346.1"/>
</dbReference>
<proteinExistence type="predicted"/>
<evidence type="ECO:0000256" key="1">
    <source>
        <dbReference type="SAM" id="MobiDB-lite"/>
    </source>
</evidence>
<gene>
    <name evidence="3" type="ORF">KDW96_16140</name>
</gene>
<dbReference type="Gene3D" id="2.130.10.10">
    <property type="entry name" value="YVTN repeat-like/Quinoprotein amine dehydrogenase"/>
    <property type="match status" value="1"/>
</dbReference>
<feature type="compositionally biased region" description="Low complexity" evidence="1">
    <location>
        <begin position="756"/>
        <end position="771"/>
    </location>
</feature>
<dbReference type="EMBL" id="CP073346">
    <property type="protein sequence ID" value="UTW06688.1"/>
    <property type="molecule type" value="Genomic_DNA"/>
</dbReference>
<organism evidence="3 4">
    <name type="scientific">Pseudomonas benzenivorans</name>
    <dbReference type="NCBI Taxonomy" id="556533"/>
    <lineage>
        <taxon>Bacteria</taxon>
        <taxon>Pseudomonadati</taxon>
        <taxon>Pseudomonadota</taxon>
        <taxon>Gammaproteobacteria</taxon>
        <taxon>Pseudomonadales</taxon>
        <taxon>Pseudomonadaceae</taxon>
        <taxon>Pseudomonas</taxon>
    </lineage>
</organism>